<dbReference type="Pfam" id="PF00144">
    <property type="entry name" value="Beta-lactamase"/>
    <property type="match status" value="1"/>
</dbReference>
<evidence type="ECO:0000259" key="1">
    <source>
        <dbReference type="Pfam" id="PF00144"/>
    </source>
</evidence>
<dbReference type="InterPro" id="IPR050789">
    <property type="entry name" value="Diverse_Enzym_Activities"/>
</dbReference>
<keyword evidence="2" id="KW-0378">Hydrolase</keyword>
<dbReference type="Gene3D" id="3.40.710.10">
    <property type="entry name" value="DD-peptidase/beta-lactamase superfamily"/>
    <property type="match status" value="1"/>
</dbReference>
<dbReference type="OrthoDB" id="9799367at2"/>
<dbReference type="RefSeq" id="WP_005368254.1">
    <property type="nucleotide sequence ID" value="NZ_CH902600.1"/>
</dbReference>
<evidence type="ECO:0000313" key="3">
    <source>
        <dbReference type="Proteomes" id="UP000001603"/>
    </source>
</evidence>
<dbReference type="Proteomes" id="UP000001603">
    <property type="component" value="Unassembled WGS sequence"/>
</dbReference>
<name>Q1ZSZ5_PHOAS</name>
<dbReference type="InterPro" id="IPR012338">
    <property type="entry name" value="Beta-lactam/transpept-like"/>
</dbReference>
<dbReference type="eggNOG" id="COG1680">
    <property type="taxonomic scope" value="Bacteria"/>
</dbReference>
<evidence type="ECO:0000313" key="2">
    <source>
        <dbReference type="EMBL" id="EAS64832.1"/>
    </source>
</evidence>
<organism evidence="2 3">
    <name type="scientific">Photobacterium angustum (strain S14 / CCUG 15956)</name>
    <name type="common">Vibrio sp. (strain S14 / CCUG 15956)</name>
    <dbReference type="NCBI Taxonomy" id="314292"/>
    <lineage>
        <taxon>Bacteria</taxon>
        <taxon>Pseudomonadati</taxon>
        <taxon>Pseudomonadota</taxon>
        <taxon>Gammaproteobacteria</taxon>
        <taxon>Vibrionales</taxon>
        <taxon>Vibrionaceae</taxon>
        <taxon>Photobacterium</taxon>
    </lineage>
</organism>
<dbReference type="InterPro" id="IPR001466">
    <property type="entry name" value="Beta-lactam-related"/>
</dbReference>
<dbReference type="SUPFAM" id="SSF56601">
    <property type="entry name" value="beta-lactamase/transpeptidase-like"/>
    <property type="match status" value="1"/>
</dbReference>
<feature type="domain" description="Beta-lactamase-related" evidence="1">
    <location>
        <begin position="65"/>
        <end position="208"/>
    </location>
</feature>
<keyword evidence="2" id="KW-0121">Carboxypeptidase</keyword>
<dbReference type="AlphaFoldDB" id="Q1ZSZ5"/>
<dbReference type="PANTHER" id="PTHR43283">
    <property type="entry name" value="BETA-LACTAMASE-RELATED"/>
    <property type="match status" value="1"/>
</dbReference>
<protein>
    <submittedName>
        <fullName evidence="2">(Serine-type) D-alanyl-D-alanine carboxypeptidase</fullName>
    </submittedName>
</protein>
<comment type="caution">
    <text evidence="2">The sequence shown here is derived from an EMBL/GenBank/DDBJ whole genome shotgun (WGS) entry which is preliminary data.</text>
</comment>
<dbReference type="HOGENOM" id="CLU_1228968_0_0_6"/>
<gene>
    <name evidence="2" type="ORF">VAS14_03913</name>
</gene>
<dbReference type="GO" id="GO:0004180">
    <property type="term" value="F:carboxypeptidase activity"/>
    <property type="evidence" value="ECO:0007669"/>
    <property type="project" value="UniProtKB-KW"/>
</dbReference>
<accession>Q1ZSZ5</accession>
<sequence length="225" mass="25865">MKKPVKIVVFLICSLFVNISISSELSKCSNLNSTLESFRDKNKITGMSLYIHSPIINNTECYLFSGSVHKNTKKPISDDNLWQIASITKSYFSVILLQLESKSKSESGEIPIKFNVNQRVSHWLPQYTKWGNVTIKQLLNMTSGIYSYTELPISKMVIENPQKIWKLNEVTSLAYNNIPNTYFPPGEGWHYTDTSYIIVGQIIEKVYQNIYGKKFHYAQLLDKAF</sequence>
<dbReference type="EMBL" id="AAOJ01000002">
    <property type="protein sequence ID" value="EAS64832.1"/>
    <property type="molecule type" value="Genomic_DNA"/>
</dbReference>
<reference evidence="2 3" key="1">
    <citation type="journal article" date="2009" name="Proc. Natl. Acad. Sci. U.S.A.">
        <title>The genomic basis of trophic strategy in marine bacteria.</title>
        <authorList>
            <person name="Lauro F.M."/>
            <person name="McDougald D."/>
            <person name="Thomas T."/>
            <person name="Williams T.J."/>
            <person name="Egan S."/>
            <person name="Rice S."/>
            <person name="DeMaere M.Z."/>
            <person name="Ting L."/>
            <person name="Ertan H."/>
            <person name="Johnson J."/>
            <person name="Ferriera S."/>
            <person name="Lapidus A."/>
            <person name="Anderson I."/>
            <person name="Kyrpides N."/>
            <person name="Munk A.C."/>
            <person name="Detter C."/>
            <person name="Han C.S."/>
            <person name="Brown M.V."/>
            <person name="Robb F.T."/>
            <person name="Kjelleberg S."/>
            <person name="Cavicchioli R."/>
        </authorList>
    </citation>
    <scope>NUCLEOTIDE SEQUENCE [LARGE SCALE GENOMIC DNA]</scope>
    <source>
        <strain evidence="2 3">S14</strain>
    </source>
</reference>
<keyword evidence="2" id="KW-0645">Protease</keyword>
<proteinExistence type="predicted"/>